<evidence type="ECO:0000313" key="3">
    <source>
        <dbReference type="Proteomes" id="UP000499080"/>
    </source>
</evidence>
<organism evidence="2 3">
    <name type="scientific">Araneus ventricosus</name>
    <name type="common">Orbweaver spider</name>
    <name type="synonym">Epeira ventricosa</name>
    <dbReference type="NCBI Taxonomy" id="182803"/>
    <lineage>
        <taxon>Eukaryota</taxon>
        <taxon>Metazoa</taxon>
        <taxon>Ecdysozoa</taxon>
        <taxon>Arthropoda</taxon>
        <taxon>Chelicerata</taxon>
        <taxon>Arachnida</taxon>
        <taxon>Araneae</taxon>
        <taxon>Araneomorphae</taxon>
        <taxon>Entelegynae</taxon>
        <taxon>Araneoidea</taxon>
        <taxon>Araneidae</taxon>
        <taxon>Araneus</taxon>
    </lineage>
</organism>
<keyword evidence="3" id="KW-1185">Reference proteome</keyword>
<protein>
    <submittedName>
        <fullName evidence="2">Uncharacterized protein</fullName>
    </submittedName>
</protein>
<reference evidence="2 3" key="1">
    <citation type="journal article" date="2019" name="Sci. Rep.">
        <title>Orb-weaving spider Araneus ventricosus genome elucidates the spidroin gene catalogue.</title>
        <authorList>
            <person name="Kono N."/>
            <person name="Nakamura H."/>
            <person name="Ohtoshi R."/>
            <person name="Moran D.A.P."/>
            <person name="Shinohara A."/>
            <person name="Yoshida Y."/>
            <person name="Fujiwara M."/>
            <person name="Mori M."/>
            <person name="Tomita M."/>
            <person name="Arakawa K."/>
        </authorList>
    </citation>
    <scope>NUCLEOTIDE SEQUENCE [LARGE SCALE GENOMIC DNA]</scope>
</reference>
<dbReference type="Proteomes" id="UP000499080">
    <property type="component" value="Unassembled WGS sequence"/>
</dbReference>
<feature type="region of interest" description="Disordered" evidence="1">
    <location>
        <begin position="1"/>
        <end position="22"/>
    </location>
</feature>
<gene>
    <name evidence="2" type="ORF">AVEN_244131_1</name>
</gene>
<name>A0A4Y2R2A9_ARAVE</name>
<proteinExistence type="predicted"/>
<evidence type="ECO:0000313" key="2">
    <source>
        <dbReference type="EMBL" id="GBN69596.1"/>
    </source>
</evidence>
<dbReference type="AlphaFoldDB" id="A0A4Y2R2A9"/>
<sequence length="62" mass="7064">MENGQIDLTEHQKYGGGPKHNLPVGSEAGDYFKMLFTNVMREKIRENTNKYGEFVKSATIDK</sequence>
<dbReference type="EMBL" id="BGPR01015523">
    <property type="protein sequence ID" value="GBN69596.1"/>
    <property type="molecule type" value="Genomic_DNA"/>
</dbReference>
<dbReference type="OrthoDB" id="118105at2759"/>
<evidence type="ECO:0000256" key="1">
    <source>
        <dbReference type="SAM" id="MobiDB-lite"/>
    </source>
</evidence>
<accession>A0A4Y2R2A9</accession>
<comment type="caution">
    <text evidence="2">The sequence shown here is derived from an EMBL/GenBank/DDBJ whole genome shotgun (WGS) entry which is preliminary data.</text>
</comment>
<feature type="non-terminal residue" evidence="2">
    <location>
        <position position="62"/>
    </location>
</feature>